<sequence length="551" mass="60291">MVKDEEDEVLHRVHEKRQQTLKATATLWSLAVEIFMSGLFLAQLCCQSAGIPQFWPLLIATIWATVILRNLSTSTEIAPARLNRDMTVLTVLVFGASLGVPRELLPLISMARVMVSSFFTDAALSNKANLVLTPFYIVSYWLQGPEDSSVGGLLIISCGELLVVSYLALAVSNLDVKEYQLAAATLELERKVHETQEAERTGGAAQRLLTVMCDAFVRLTPDLKIFQPSRSVSDLLMCGFSSAMAATTLDGVPLIRYINPPDHQRFTDFIKESSQAGSPARSLQVSMKDSGGVVFNVELFHVSVPGLRTGTEHEHLLGITQNSQKDSFPTERTARLERGLERAAAAGADCTRSHSASSHAVSHGANPSDAVPELLDMRHILGYKLESQGSPDRQHPGSNSRESRGSRSSRSSRSDHLVPLRSLEKVNIGIDVHTLDEGFRLQSMLMTFASDPEHGPNLMDWIQPHYRDMVYNHIQDHANACYAGRDCKQPSLRGIKFHSPIASARSVLVGKLGVGCILDTDKGHPESGSDDGSGTSCAMHIELELTQLFAH</sequence>
<dbReference type="Proteomes" id="UP000604046">
    <property type="component" value="Unassembled WGS sequence"/>
</dbReference>
<evidence type="ECO:0000313" key="3">
    <source>
        <dbReference type="Proteomes" id="UP000604046"/>
    </source>
</evidence>
<dbReference type="OrthoDB" id="410697at2759"/>
<evidence type="ECO:0000256" key="1">
    <source>
        <dbReference type="SAM" id="MobiDB-lite"/>
    </source>
</evidence>
<feature type="compositionally biased region" description="Low complexity" evidence="1">
    <location>
        <begin position="344"/>
        <end position="365"/>
    </location>
</feature>
<feature type="region of interest" description="Disordered" evidence="1">
    <location>
        <begin position="344"/>
        <end position="370"/>
    </location>
</feature>
<organism evidence="2 3">
    <name type="scientific">Symbiodinium natans</name>
    <dbReference type="NCBI Taxonomy" id="878477"/>
    <lineage>
        <taxon>Eukaryota</taxon>
        <taxon>Sar</taxon>
        <taxon>Alveolata</taxon>
        <taxon>Dinophyceae</taxon>
        <taxon>Suessiales</taxon>
        <taxon>Symbiodiniaceae</taxon>
        <taxon>Symbiodinium</taxon>
    </lineage>
</organism>
<dbReference type="EMBL" id="CAJNDS010000147">
    <property type="protein sequence ID" value="CAE6970360.1"/>
    <property type="molecule type" value="Genomic_DNA"/>
</dbReference>
<protein>
    <submittedName>
        <fullName evidence="2">Uncharacterized protein</fullName>
    </submittedName>
</protein>
<gene>
    <name evidence="2" type="ORF">SNAT2548_LOCUS2476</name>
</gene>
<evidence type="ECO:0000313" key="2">
    <source>
        <dbReference type="EMBL" id="CAE6970360.1"/>
    </source>
</evidence>
<accession>A0A812I276</accession>
<dbReference type="AlphaFoldDB" id="A0A812I276"/>
<proteinExistence type="predicted"/>
<comment type="caution">
    <text evidence="2">The sequence shown here is derived from an EMBL/GenBank/DDBJ whole genome shotgun (WGS) entry which is preliminary data.</text>
</comment>
<keyword evidence="3" id="KW-1185">Reference proteome</keyword>
<reference evidence="2" key="1">
    <citation type="submission" date="2021-02" db="EMBL/GenBank/DDBJ databases">
        <authorList>
            <person name="Dougan E. K."/>
            <person name="Rhodes N."/>
            <person name="Thang M."/>
            <person name="Chan C."/>
        </authorList>
    </citation>
    <scope>NUCLEOTIDE SEQUENCE</scope>
</reference>
<feature type="region of interest" description="Disordered" evidence="1">
    <location>
        <begin position="386"/>
        <end position="418"/>
    </location>
</feature>
<name>A0A812I276_9DINO</name>